<dbReference type="Gramene" id="QL03p027328:mrna">
    <property type="protein sequence ID" value="QL03p027328:mrna:CDS:1"/>
    <property type="gene ID" value="QL03p027328"/>
</dbReference>
<dbReference type="InterPro" id="IPR000008">
    <property type="entry name" value="C2_dom"/>
</dbReference>
<dbReference type="PANTHER" id="PTHR32246">
    <property type="entry name" value="INGRESSION PROTEIN FIC1"/>
    <property type="match status" value="1"/>
</dbReference>
<gene>
    <name evidence="2" type="primary">LOC115980666</name>
</gene>
<evidence type="ECO:0000313" key="2">
    <source>
        <dbReference type="EnsemblPlants" id="QL03p027328:mrna:CDS:1"/>
    </source>
</evidence>
<dbReference type="GeneID" id="115980666"/>
<dbReference type="OMA" id="SIAGWSM"/>
<dbReference type="OrthoDB" id="270970at2759"/>
<sequence>MECKVLDITINSAKDLQDVNLFFKMKVYAAVSIQDYNLIKDDTCMQLQITPIDKDSGPNPEWNFRMKFRVDTFATQQNRLILVVELKADKKLGNKDIGEVQVPMKELLDRFGESKNEISVSYSVITPSGEPKGLLYFTYKFSSKFTVESGDMPVSAALNWK</sequence>
<dbReference type="AlphaFoldDB" id="A0A7N2L759"/>
<dbReference type="RefSeq" id="XP_030958755.1">
    <property type="nucleotide sequence ID" value="XM_031102895.1"/>
</dbReference>
<reference evidence="2" key="2">
    <citation type="submission" date="2021-01" db="UniProtKB">
        <authorList>
            <consortium name="EnsemblPlants"/>
        </authorList>
    </citation>
    <scope>IDENTIFICATION</scope>
</reference>
<dbReference type="Gene3D" id="2.60.40.150">
    <property type="entry name" value="C2 domain"/>
    <property type="match status" value="1"/>
</dbReference>
<dbReference type="InterPro" id="IPR035892">
    <property type="entry name" value="C2_domain_sf"/>
</dbReference>
<evidence type="ECO:0000313" key="3">
    <source>
        <dbReference type="Proteomes" id="UP000594261"/>
    </source>
</evidence>
<proteinExistence type="predicted"/>
<evidence type="ECO:0000259" key="1">
    <source>
        <dbReference type="PROSITE" id="PS50004"/>
    </source>
</evidence>
<reference evidence="2 3" key="1">
    <citation type="journal article" date="2016" name="G3 (Bethesda)">
        <title>First Draft Assembly and Annotation of the Genome of a California Endemic Oak Quercus lobata Nee (Fagaceae).</title>
        <authorList>
            <person name="Sork V.L."/>
            <person name="Fitz-Gibbon S.T."/>
            <person name="Puiu D."/>
            <person name="Crepeau M."/>
            <person name="Gugger P.F."/>
            <person name="Sherman R."/>
            <person name="Stevens K."/>
            <person name="Langley C.H."/>
            <person name="Pellegrini M."/>
            <person name="Salzberg S.L."/>
        </authorList>
    </citation>
    <scope>NUCLEOTIDE SEQUENCE [LARGE SCALE GENOMIC DNA]</scope>
    <source>
        <strain evidence="2 3">cv. SW786</strain>
    </source>
</reference>
<name>A0A7N2L759_QUELO</name>
<organism evidence="2 3">
    <name type="scientific">Quercus lobata</name>
    <name type="common">Valley oak</name>
    <dbReference type="NCBI Taxonomy" id="97700"/>
    <lineage>
        <taxon>Eukaryota</taxon>
        <taxon>Viridiplantae</taxon>
        <taxon>Streptophyta</taxon>
        <taxon>Embryophyta</taxon>
        <taxon>Tracheophyta</taxon>
        <taxon>Spermatophyta</taxon>
        <taxon>Magnoliopsida</taxon>
        <taxon>eudicotyledons</taxon>
        <taxon>Gunneridae</taxon>
        <taxon>Pentapetalae</taxon>
        <taxon>rosids</taxon>
        <taxon>fabids</taxon>
        <taxon>Fagales</taxon>
        <taxon>Fagaceae</taxon>
        <taxon>Quercus</taxon>
    </lineage>
</organism>
<dbReference type="Pfam" id="PF00168">
    <property type="entry name" value="C2"/>
    <property type="match status" value="1"/>
</dbReference>
<accession>A0A7N2L759</accession>
<dbReference type="KEGG" id="qlo:115980666"/>
<dbReference type="SMART" id="SM00239">
    <property type="entry name" value="C2"/>
    <property type="match status" value="1"/>
</dbReference>
<keyword evidence="3" id="KW-1185">Reference proteome</keyword>
<dbReference type="InParanoid" id="A0A7N2L759"/>
<feature type="domain" description="C2" evidence="1">
    <location>
        <begin position="1"/>
        <end position="118"/>
    </location>
</feature>
<dbReference type="PANTHER" id="PTHR32246:SF173">
    <property type="entry name" value="C2 DOMAIN-CONTAINING PROTEIN"/>
    <property type="match status" value="1"/>
</dbReference>
<dbReference type="GO" id="GO:0006952">
    <property type="term" value="P:defense response"/>
    <property type="evidence" value="ECO:0007669"/>
    <property type="project" value="InterPro"/>
</dbReference>
<dbReference type="EnsemblPlants" id="QL03p027328:mrna">
    <property type="protein sequence ID" value="QL03p027328:mrna:CDS:1"/>
    <property type="gene ID" value="QL03p027328"/>
</dbReference>
<protein>
    <recommendedName>
        <fullName evidence="1">C2 domain-containing protein</fullName>
    </recommendedName>
</protein>
<dbReference type="InterPro" id="IPR044750">
    <property type="entry name" value="C2_SRC2/BAP"/>
</dbReference>
<dbReference type="EMBL" id="LRBV02000003">
    <property type="status" value="NOT_ANNOTATED_CDS"/>
    <property type="molecule type" value="Genomic_DNA"/>
</dbReference>
<dbReference type="PROSITE" id="PS50004">
    <property type="entry name" value="C2"/>
    <property type="match status" value="1"/>
</dbReference>
<dbReference type="Proteomes" id="UP000594261">
    <property type="component" value="Chromosome 3"/>
</dbReference>
<dbReference type="SUPFAM" id="SSF49562">
    <property type="entry name" value="C2 domain (Calcium/lipid-binding domain, CaLB)"/>
    <property type="match status" value="1"/>
</dbReference>
<dbReference type="CDD" id="cd04051">
    <property type="entry name" value="C2_SRC2_like"/>
    <property type="match status" value="1"/>
</dbReference>